<dbReference type="Proteomes" id="UP000886005">
    <property type="component" value="Unassembled WGS sequence"/>
</dbReference>
<evidence type="ECO:0000259" key="13">
    <source>
        <dbReference type="PROSITE" id="PS51192"/>
    </source>
</evidence>
<dbReference type="GO" id="GO:0016787">
    <property type="term" value="F:hydrolase activity"/>
    <property type="evidence" value="ECO:0007669"/>
    <property type="project" value="UniProtKB-KW"/>
</dbReference>
<dbReference type="InterPro" id="IPR036101">
    <property type="entry name" value="CarD-like/TRCF_RID_sf"/>
</dbReference>
<comment type="similarity">
    <text evidence="11">In the C-terminal section; belongs to the helicase family. RecG subfamily.</text>
</comment>
<dbReference type="SMART" id="SM01058">
    <property type="entry name" value="CarD_TRCF"/>
    <property type="match status" value="1"/>
</dbReference>
<dbReference type="AlphaFoldDB" id="A0A7V1PVK9"/>
<dbReference type="SUPFAM" id="SSF141259">
    <property type="entry name" value="CarD-like"/>
    <property type="match status" value="1"/>
</dbReference>
<dbReference type="GO" id="GO:0006281">
    <property type="term" value="P:DNA repair"/>
    <property type="evidence" value="ECO:0007669"/>
    <property type="project" value="UniProtKB-KW"/>
</dbReference>
<dbReference type="PANTHER" id="PTHR47964">
    <property type="entry name" value="ATP-DEPENDENT DNA HELICASE HOMOLOG RECG, CHLOROPLASTIC"/>
    <property type="match status" value="1"/>
</dbReference>
<evidence type="ECO:0000256" key="7">
    <source>
        <dbReference type="ARBA" id="ARBA00022840"/>
    </source>
</evidence>
<dbReference type="CDD" id="cd17991">
    <property type="entry name" value="DEXHc_TRCF"/>
    <property type="match status" value="1"/>
</dbReference>
<dbReference type="FunFam" id="3.40.50.300:FF:000546">
    <property type="entry name" value="Transcription-repair-coupling factor"/>
    <property type="match status" value="1"/>
</dbReference>
<keyword evidence="8" id="KW-0238">DNA-binding</keyword>
<keyword evidence="9" id="KW-0234">DNA repair</keyword>
<dbReference type="GO" id="GO:0003677">
    <property type="term" value="F:DNA binding"/>
    <property type="evidence" value="ECO:0007669"/>
    <property type="project" value="UniProtKB-KW"/>
</dbReference>
<dbReference type="Gene3D" id="3.40.50.11180">
    <property type="match status" value="1"/>
</dbReference>
<evidence type="ECO:0000256" key="12">
    <source>
        <dbReference type="ARBA" id="ARBA00070128"/>
    </source>
</evidence>
<keyword evidence="6 14" id="KW-0347">Helicase</keyword>
<evidence type="ECO:0000256" key="8">
    <source>
        <dbReference type="ARBA" id="ARBA00023125"/>
    </source>
</evidence>
<evidence type="ECO:0000256" key="1">
    <source>
        <dbReference type="ARBA" id="ARBA00004496"/>
    </source>
</evidence>
<dbReference type="Pfam" id="PF02559">
    <property type="entry name" value="CarD_TRCF_RID"/>
    <property type="match status" value="1"/>
</dbReference>
<dbReference type="InterPro" id="IPR014001">
    <property type="entry name" value="Helicase_ATP-bd"/>
</dbReference>
<keyword evidence="4" id="KW-0227">DNA damage</keyword>
<dbReference type="InterPro" id="IPR027417">
    <property type="entry name" value="P-loop_NTPase"/>
</dbReference>
<evidence type="ECO:0000256" key="4">
    <source>
        <dbReference type="ARBA" id="ARBA00022763"/>
    </source>
</evidence>
<protein>
    <recommendedName>
        <fullName evidence="12">Transcription-repair-coupling factor</fullName>
    </recommendedName>
</protein>
<evidence type="ECO:0000256" key="5">
    <source>
        <dbReference type="ARBA" id="ARBA00022801"/>
    </source>
</evidence>
<comment type="subcellular location">
    <subcellularLocation>
        <location evidence="1">Cytoplasm</location>
    </subcellularLocation>
</comment>
<accession>A0A7V1PVK9</accession>
<dbReference type="Gene3D" id="3.40.50.300">
    <property type="entry name" value="P-loop containing nucleotide triphosphate hydrolases"/>
    <property type="match status" value="2"/>
</dbReference>
<evidence type="ECO:0000256" key="10">
    <source>
        <dbReference type="ARBA" id="ARBA00061104"/>
    </source>
</evidence>
<dbReference type="InterPro" id="IPR011545">
    <property type="entry name" value="DEAD/DEAH_box_helicase_dom"/>
</dbReference>
<gene>
    <name evidence="14" type="ORF">ENJ10_14555</name>
</gene>
<dbReference type="Pfam" id="PF00270">
    <property type="entry name" value="DEAD"/>
    <property type="match status" value="1"/>
</dbReference>
<comment type="similarity">
    <text evidence="10">In the N-terminal section; belongs to the UvrB family.</text>
</comment>
<evidence type="ECO:0000256" key="3">
    <source>
        <dbReference type="ARBA" id="ARBA00022741"/>
    </source>
</evidence>
<dbReference type="GO" id="GO:0005524">
    <property type="term" value="F:ATP binding"/>
    <property type="evidence" value="ECO:0007669"/>
    <property type="project" value="UniProtKB-KW"/>
</dbReference>
<dbReference type="InterPro" id="IPR003711">
    <property type="entry name" value="CarD-like/TRCF_RID"/>
</dbReference>
<dbReference type="Gene3D" id="3.30.2060.10">
    <property type="entry name" value="Penicillin-binding protein 1b domain"/>
    <property type="match status" value="1"/>
</dbReference>
<reference evidence="14" key="1">
    <citation type="journal article" date="2020" name="mSystems">
        <title>Genome- and Community-Level Interaction Insights into Carbon Utilization and Element Cycling Functions of Hydrothermarchaeota in Hydrothermal Sediment.</title>
        <authorList>
            <person name="Zhou Z."/>
            <person name="Liu Y."/>
            <person name="Xu W."/>
            <person name="Pan J."/>
            <person name="Luo Z.H."/>
            <person name="Li M."/>
        </authorList>
    </citation>
    <scope>NUCLEOTIDE SEQUENCE [LARGE SCALE GENOMIC DNA]</scope>
    <source>
        <strain evidence="14">HyVt-456</strain>
    </source>
</reference>
<dbReference type="PROSITE" id="PS51192">
    <property type="entry name" value="HELICASE_ATP_BIND_1"/>
    <property type="match status" value="1"/>
</dbReference>
<feature type="domain" description="Helicase ATP-binding" evidence="13">
    <location>
        <begin position="562"/>
        <end position="723"/>
    </location>
</feature>
<keyword evidence="5" id="KW-0378">Hydrolase</keyword>
<dbReference type="SUPFAM" id="SSF52540">
    <property type="entry name" value="P-loop containing nucleoside triphosphate hydrolases"/>
    <property type="match status" value="3"/>
</dbReference>
<organism evidence="14">
    <name type="scientific">Caldithrix abyssi</name>
    <dbReference type="NCBI Taxonomy" id="187145"/>
    <lineage>
        <taxon>Bacteria</taxon>
        <taxon>Pseudomonadati</taxon>
        <taxon>Calditrichota</taxon>
        <taxon>Calditrichia</taxon>
        <taxon>Calditrichales</taxon>
        <taxon>Calditrichaceae</taxon>
        <taxon>Caldithrix</taxon>
    </lineage>
</organism>
<dbReference type="InterPro" id="IPR047112">
    <property type="entry name" value="RecG/Mfd"/>
</dbReference>
<comment type="caution">
    <text evidence="14">The sequence shown here is derived from an EMBL/GenBank/DDBJ whole genome shotgun (WGS) entry which is preliminary data.</text>
</comment>
<evidence type="ECO:0000256" key="6">
    <source>
        <dbReference type="ARBA" id="ARBA00022806"/>
    </source>
</evidence>
<evidence type="ECO:0000256" key="2">
    <source>
        <dbReference type="ARBA" id="ARBA00022490"/>
    </source>
</evidence>
<keyword evidence="7" id="KW-0067">ATP-binding</keyword>
<dbReference type="InterPro" id="IPR041471">
    <property type="entry name" value="UvrB_inter"/>
</dbReference>
<dbReference type="GO" id="GO:0003678">
    <property type="term" value="F:DNA helicase activity"/>
    <property type="evidence" value="ECO:0007669"/>
    <property type="project" value="TreeGrafter"/>
</dbReference>
<dbReference type="SMART" id="SM00487">
    <property type="entry name" value="DEXDc"/>
    <property type="match status" value="1"/>
</dbReference>
<evidence type="ECO:0000313" key="14">
    <source>
        <dbReference type="EMBL" id="HED11908.1"/>
    </source>
</evidence>
<proteinExistence type="inferred from homology"/>
<evidence type="ECO:0000256" key="9">
    <source>
        <dbReference type="ARBA" id="ARBA00023204"/>
    </source>
</evidence>
<dbReference type="Gene3D" id="2.40.10.170">
    <property type="match status" value="1"/>
</dbReference>
<name>A0A7V1PVK9_CALAY</name>
<dbReference type="EMBL" id="DRLD01000414">
    <property type="protein sequence ID" value="HED11908.1"/>
    <property type="molecule type" value="Genomic_DNA"/>
</dbReference>
<dbReference type="Pfam" id="PF17757">
    <property type="entry name" value="UvrB_inter"/>
    <property type="match status" value="1"/>
</dbReference>
<dbReference type="PANTHER" id="PTHR47964:SF1">
    <property type="entry name" value="ATP-DEPENDENT DNA HELICASE HOMOLOG RECG, CHLOROPLASTIC"/>
    <property type="match status" value="1"/>
</dbReference>
<keyword evidence="2" id="KW-0963">Cytoplasm</keyword>
<sequence>MDKLTEQILQWPPLVTLAEHISPKRPLHLRHAPGALVAFGLAALYRQHRHPVLYVANSLEQAEVIHEDIRRILPGVPNAFLPGLETEPYERVRARPELVSMRLETMQVFLEEERFIAVATAQALMEALPLPESFLDLQVYLRAGKSQDFELLQEQLTAAGFERVDIVEQVGEYSVRGGIVDIFAFNYDEPLRIEFFGNQVESIRRFDVITQRTTGRYDEVVILPHTNGSAEQAFLHELLPAETILFFEDREYFLGHIESFARQAARNYENDPSLGLAEPPPEEKYARPADVRGFMENHPLAHTDLVQDDRSAVVDLKGRPHPDFNGSIKKFLEYLRHQEETGARRGLVIQSYNAEQSQRLREIIEEEDILLPLRYTEGGLHAGFILPDAGLELLTDHQIFNRSRRHKVYRSFKSGSYLRQLGGLHVYDYVVHVDYGIGQYLGPEVVSYGNIRKECLKIAYRDGDHLLVSVDRLNRVQKYSSEEGGHPQLSKLGGRDWERAKKKTKESLKKIAAELLQIYAGRKAQEGFAFVDDNHWQKELEASFPYQETPDQLTAIESVKKDMEHPKPMDRLLCGDVGFGKTEVALRAAFKAVMSGKQVAILVPTTILAFQHYENFRKRLASFPVQVEMVNRFRTPKQQREILEGVLAGRVDILIGTHRLLSGDVQFKDLGLLIIDEEQRFGVRHKEKLKKYRLSVDILSMTATPIPRTLHMALMGARDFSNIETPPANRLPVHTEILHWNDVKIHH</sequence>
<keyword evidence="3" id="KW-0547">Nucleotide-binding</keyword>
<evidence type="ECO:0000256" key="11">
    <source>
        <dbReference type="ARBA" id="ARBA00061399"/>
    </source>
</evidence>
<dbReference type="GO" id="GO:0005737">
    <property type="term" value="C:cytoplasm"/>
    <property type="evidence" value="ECO:0007669"/>
    <property type="project" value="UniProtKB-SubCell"/>
</dbReference>
<feature type="non-terminal residue" evidence="14">
    <location>
        <position position="747"/>
    </location>
</feature>